<evidence type="ECO:0000256" key="3">
    <source>
        <dbReference type="SAM" id="MobiDB-lite"/>
    </source>
</evidence>
<feature type="compositionally biased region" description="Polar residues" evidence="3">
    <location>
        <begin position="516"/>
        <end position="526"/>
    </location>
</feature>
<dbReference type="OrthoDB" id="1104827at2759"/>
<feature type="region of interest" description="Disordered" evidence="3">
    <location>
        <begin position="468"/>
        <end position="691"/>
    </location>
</feature>
<feature type="compositionally biased region" description="Basic residues" evidence="3">
    <location>
        <begin position="480"/>
        <end position="492"/>
    </location>
</feature>
<reference evidence="6 7" key="1">
    <citation type="submission" date="2019-04" db="EMBL/GenBank/DDBJ databases">
        <title>Friends and foes A comparative genomics study of 23 Aspergillus species from section Flavi.</title>
        <authorList>
            <consortium name="DOE Joint Genome Institute"/>
            <person name="Kjaerbolling I."/>
            <person name="Vesth T."/>
            <person name="Frisvad J.C."/>
            <person name="Nybo J.L."/>
            <person name="Theobald S."/>
            <person name="Kildgaard S."/>
            <person name="Isbrandt T."/>
            <person name="Kuo A."/>
            <person name="Sato A."/>
            <person name="Lyhne E.K."/>
            <person name="Kogle M.E."/>
            <person name="Wiebenga A."/>
            <person name="Kun R.S."/>
            <person name="Lubbers R.J."/>
            <person name="Makela M.R."/>
            <person name="Barry K."/>
            <person name="Chovatia M."/>
            <person name="Clum A."/>
            <person name="Daum C."/>
            <person name="Haridas S."/>
            <person name="He G."/>
            <person name="LaButti K."/>
            <person name="Lipzen A."/>
            <person name="Mondo S."/>
            <person name="Riley R."/>
            <person name="Salamov A."/>
            <person name="Simmons B.A."/>
            <person name="Magnuson J.K."/>
            <person name="Henrissat B."/>
            <person name="Mortensen U.H."/>
            <person name="Larsen T.O."/>
            <person name="Devries R.P."/>
            <person name="Grigoriev I.V."/>
            <person name="Machida M."/>
            <person name="Baker S.E."/>
            <person name="Andersen M.R."/>
        </authorList>
    </citation>
    <scope>NUCLEOTIDE SEQUENCE [LARGE SCALE GENOMIC DNA]</scope>
    <source>
        <strain evidence="6 7">CBS 151.66</strain>
    </source>
</reference>
<dbReference type="PROSITE" id="PS51444">
    <property type="entry name" value="FH2"/>
    <property type="match status" value="1"/>
</dbReference>
<dbReference type="SMART" id="SM00498">
    <property type="entry name" value="FH2"/>
    <property type="match status" value="1"/>
</dbReference>
<dbReference type="GO" id="GO:0032153">
    <property type="term" value="C:cell division site"/>
    <property type="evidence" value="ECO:0007669"/>
    <property type="project" value="UniProtKB-ARBA"/>
</dbReference>
<dbReference type="InterPro" id="IPR051661">
    <property type="entry name" value="Actin_filament_regulator"/>
</dbReference>
<dbReference type="GO" id="GO:0005938">
    <property type="term" value="C:cell cortex"/>
    <property type="evidence" value="ECO:0007669"/>
    <property type="project" value="UniProtKB-ARBA"/>
</dbReference>
<dbReference type="PANTHER" id="PTHR47102">
    <property type="entry name" value="PROTEIN BNI1"/>
    <property type="match status" value="1"/>
</dbReference>
<dbReference type="GO" id="GO:0051016">
    <property type="term" value="P:barbed-end actin filament capping"/>
    <property type="evidence" value="ECO:0007669"/>
    <property type="project" value="TreeGrafter"/>
</dbReference>
<evidence type="ECO:0000259" key="4">
    <source>
        <dbReference type="PROSITE" id="PS51231"/>
    </source>
</evidence>
<dbReference type="GO" id="GO:0051017">
    <property type="term" value="P:actin filament bundle assembly"/>
    <property type="evidence" value="ECO:0007669"/>
    <property type="project" value="TreeGrafter"/>
</dbReference>
<protein>
    <submittedName>
        <fullName evidence="6">FH2-domain-containing protein</fullName>
    </submittedName>
</protein>
<dbReference type="GO" id="GO:0000131">
    <property type="term" value="C:incipient cellular bud site"/>
    <property type="evidence" value="ECO:0007669"/>
    <property type="project" value="UniProtKB-ARBA"/>
</dbReference>
<gene>
    <name evidence="6" type="ORF">BDV29DRAFT_47002</name>
</gene>
<feature type="compositionally biased region" description="Basic and acidic residues" evidence="3">
    <location>
        <begin position="575"/>
        <end position="593"/>
    </location>
</feature>
<feature type="domain" description="FH2" evidence="5">
    <location>
        <begin position="13"/>
        <end position="436"/>
    </location>
</feature>
<name>A0A5N5WPE1_9EURO</name>
<feature type="compositionally biased region" description="Polar residues" evidence="3">
    <location>
        <begin position="546"/>
        <end position="557"/>
    </location>
</feature>
<dbReference type="Proteomes" id="UP000326565">
    <property type="component" value="Unassembled WGS sequence"/>
</dbReference>
<evidence type="ECO:0000259" key="5">
    <source>
        <dbReference type="PROSITE" id="PS51444"/>
    </source>
</evidence>
<dbReference type="InterPro" id="IPR015425">
    <property type="entry name" value="FH2_Formin"/>
</dbReference>
<dbReference type="GO" id="GO:0033554">
    <property type="term" value="P:cellular response to stress"/>
    <property type="evidence" value="ECO:0007669"/>
    <property type="project" value="UniProtKB-ARBA"/>
</dbReference>
<dbReference type="PANTHER" id="PTHR47102:SF2">
    <property type="entry name" value="PROTEIN BNI1"/>
    <property type="match status" value="1"/>
</dbReference>
<organism evidence="6 7">
    <name type="scientific">Aspergillus leporis</name>
    <dbReference type="NCBI Taxonomy" id="41062"/>
    <lineage>
        <taxon>Eukaryota</taxon>
        <taxon>Fungi</taxon>
        <taxon>Dikarya</taxon>
        <taxon>Ascomycota</taxon>
        <taxon>Pezizomycotina</taxon>
        <taxon>Eurotiomycetes</taxon>
        <taxon>Eurotiomycetidae</taxon>
        <taxon>Eurotiales</taxon>
        <taxon>Aspergillaceae</taxon>
        <taxon>Aspergillus</taxon>
        <taxon>Aspergillus subgen. Circumdati</taxon>
    </lineage>
</organism>
<dbReference type="Gene3D" id="1.20.58.2220">
    <property type="entry name" value="Formin, FH2 domain"/>
    <property type="match status" value="1"/>
</dbReference>
<sequence length="691" mass="77254">MASQALPSKSTALMPSIRPKKKLKALHWEKVDAPQVTVWASHALTPEAKEEKYTELAKKGVLDEVERLFMAKETKIFGGSAAAKQRKDKKQIISNELHKNLQIAMAKFSQYPADDVVRMIIHCDADILDNQVVMDFLQRDELCTIPENISKQMAPYSRDWTGPNAESSEREQDPAEITREDQIYLYTAFELNHYWKARMRALALTRSYEPDYEHISAKLQQVVKVSESLRDSVALMNVLGLILDIGNFMNDANKQAQGFKLSSLARLGMVKDDKNETTFADLVERIVRNQYPEWEGFVDDINGVVQIQKLNVDQLRTDAKKYIDNIKNVQASLDAGNLSDPKKFHPQDRVSQIVQRSMKDARRKAEQMQLYLEEMVKSYDDIMVFYGEDNADEGARRDFFAKLAAFLLEWKKSREKNISLEEARKRTEASLARKRNNAALANGANSGGEAPQLPATSGAMDSLLEKLRAAAPQARDQRDRRRRARLRERHQIRVASGQRMPDIPAAEGTEGETNDGNDSTNNIASNDDTDAAETELLSLPILGSDSGATSKDSTQISESEDVADRAASMLQGLRDNADGERSRRRRESAEEERRKRRLRRRNGPTGGSKDSADGSVLSLPEPTTPSRADSRGPEESTATSSLAEEDAASQRPVTPMTPVIIVSPTAEQHYRSPSDNGPNDGSPGKYSEPSD</sequence>
<dbReference type="GO" id="GO:0005856">
    <property type="term" value="C:cytoskeleton"/>
    <property type="evidence" value="ECO:0007669"/>
    <property type="project" value="UniProtKB-ARBA"/>
</dbReference>
<evidence type="ECO:0000256" key="2">
    <source>
        <dbReference type="ARBA" id="ARBA00037935"/>
    </source>
</evidence>
<keyword evidence="1" id="KW-0175">Coiled coil</keyword>
<dbReference type="Pfam" id="PF02181">
    <property type="entry name" value="FH2"/>
    <property type="match status" value="1"/>
</dbReference>
<dbReference type="InterPro" id="IPR014767">
    <property type="entry name" value="DAD_dom"/>
</dbReference>
<dbReference type="GO" id="GO:0032991">
    <property type="term" value="C:protein-containing complex"/>
    <property type="evidence" value="ECO:0007669"/>
    <property type="project" value="UniProtKB-ARBA"/>
</dbReference>
<feature type="domain" description="DAD" evidence="4">
    <location>
        <begin position="448"/>
        <end position="485"/>
    </location>
</feature>
<dbReference type="SUPFAM" id="SSF101447">
    <property type="entry name" value="Formin homology 2 domain (FH2 domain)"/>
    <property type="match status" value="1"/>
</dbReference>
<proteinExistence type="inferred from homology"/>
<keyword evidence="7" id="KW-1185">Reference proteome</keyword>
<dbReference type="EMBL" id="ML732334">
    <property type="protein sequence ID" value="KAB8069587.1"/>
    <property type="molecule type" value="Genomic_DNA"/>
</dbReference>
<dbReference type="GO" id="GO:0030010">
    <property type="term" value="P:establishment of cell polarity"/>
    <property type="evidence" value="ECO:0007669"/>
    <property type="project" value="UniProtKB-ARBA"/>
</dbReference>
<dbReference type="GO" id="GO:0043332">
    <property type="term" value="C:mating projection tip"/>
    <property type="evidence" value="ECO:0007669"/>
    <property type="project" value="TreeGrafter"/>
</dbReference>
<accession>A0A5N5WPE1</accession>
<comment type="similarity">
    <text evidence="2">Belongs to the formin homology family. BNI1 subfamily.</text>
</comment>
<dbReference type="GO" id="GO:1903475">
    <property type="term" value="P:mitotic actomyosin contractile ring assembly"/>
    <property type="evidence" value="ECO:0007669"/>
    <property type="project" value="TreeGrafter"/>
</dbReference>
<dbReference type="InterPro" id="IPR042201">
    <property type="entry name" value="FH2_Formin_sf"/>
</dbReference>
<evidence type="ECO:0000256" key="1">
    <source>
        <dbReference type="ARBA" id="ARBA00023054"/>
    </source>
</evidence>
<feature type="region of interest" description="Disordered" evidence="3">
    <location>
        <begin position="156"/>
        <end position="175"/>
    </location>
</feature>
<evidence type="ECO:0000313" key="6">
    <source>
        <dbReference type="EMBL" id="KAB8069587.1"/>
    </source>
</evidence>
<dbReference type="PROSITE" id="PS51231">
    <property type="entry name" value="DAD"/>
    <property type="match status" value="1"/>
</dbReference>
<dbReference type="Gene3D" id="6.10.30.50">
    <property type="match status" value="1"/>
</dbReference>
<evidence type="ECO:0000313" key="7">
    <source>
        <dbReference type="Proteomes" id="UP000326565"/>
    </source>
</evidence>
<dbReference type="GO" id="GO:0005934">
    <property type="term" value="C:cellular bud tip"/>
    <property type="evidence" value="ECO:0007669"/>
    <property type="project" value="UniProtKB-ARBA"/>
</dbReference>
<dbReference type="FunFam" id="1.20.58.2220:FF:000006">
    <property type="entry name" value="Cytokinesis protein sepA"/>
    <property type="match status" value="1"/>
</dbReference>
<dbReference type="AlphaFoldDB" id="A0A5N5WPE1"/>
<dbReference type="FunFam" id="6.10.30.50:FF:000001">
    <property type="entry name" value="Cytokinesis sepA protein"/>
    <property type="match status" value="1"/>
</dbReference>